<feature type="transmembrane region" description="Helical" evidence="10">
    <location>
        <begin position="284"/>
        <end position="307"/>
    </location>
</feature>
<dbReference type="InterPro" id="IPR005074">
    <property type="entry name" value="Peptidase_C39"/>
</dbReference>
<evidence type="ECO:0000256" key="3">
    <source>
        <dbReference type="ARBA" id="ARBA00022475"/>
    </source>
</evidence>
<proteinExistence type="predicted"/>
<keyword evidence="3" id="KW-1003">Cell membrane</keyword>
<dbReference type="FunFam" id="3.40.50.300:FF:000299">
    <property type="entry name" value="ABC transporter ATP-binding protein/permease"/>
    <property type="match status" value="1"/>
</dbReference>
<protein>
    <submittedName>
        <fullName evidence="14">Putative peptide-transporting ATPase</fullName>
    </submittedName>
</protein>
<dbReference type="Gene3D" id="3.40.50.300">
    <property type="entry name" value="P-loop containing nucleotide triphosphate hydrolases"/>
    <property type="match status" value="1"/>
</dbReference>
<dbReference type="SUPFAM" id="SSF90123">
    <property type="entry name" value="ABC transporter transmembrane region"/>
    <property type="match status" value="1"/>
</dbReference>
<sequence>MKNDLEQKELPPAPSWPLEGEDLQQDDPLLGCLLFLAHHWRRPATVQSITAHLPLSDQGMTPELFLRAAESVELNARIRKRSFLKLQEAHLPAVLLLESRQAVVLLGWEGDQARVILPDSEGESRMSRESLEQHYDGHCILVNPQFKHDSRTSFIGSPTKGHWFWGTLIRYWPIYGEVAIASLLINLFTVASPLFVMNVYDRVVPNQAMETLWVLAIGVGIVYSFDFLLRTLRSHFLDVAGKRIDIILASTIYKHVTGMQMSQQPASAGAVARNLQEFESLRDFFTSATLGALIDLPFAVIFFFVIWQLGGDVVMVPLIAMPIVILFGLMLQFPLNKAMNRALKEAAQKHAILVETLHRLETIKLSNAEGNLAQKWENCIVETAKTAQQTRFLSTLGINVALLTQQLSSVGVVVIGVHAINEGEMTMGALIACTILTGRALAPLSQVASLMVRVQQTLISLRTLNGVMATPQERPPERSFLSRPRLEGAITLQDVSFQYPNAKQAALVKVNLTIKPGERVAFIGRVGSGKSTLLKLIQGLYEPVEGVLMMDGIDARQLDPSDIRRNMGCVTQESGLLYGSLRENITLGAPFADDATLRRAVEQGGLAPFTDRHPDGLDLVIGEQGQGLSGGQKQTVSISRALIHNPPILLMDEPTSAMDSGSEERFKQTMYQTMQGKTLLLVTHRASLLSLVDRVVLVEEGQVLADGPRDEVLALLKEGKFKQRGGS</sequence>
<dbReference type="Gene3D" id="3.90.70.10">
    <property type="entry name" value="Cysteine proteinases"/>
    <property type="match status" value="1"/>
</dbReference>
<dbReference type="PANTHER" id="PTHR24221:SF248">
    <property type="entry name" value="ABC TRANSPORTER TRANSMEMBRANE REGION"/>
    <property type="match status" value="1"/>
</dbReference>
<evidence type="ECO:0000313" key="14">
    <source>
        <dbReference type="EMBL" id="CRH08130.1"/>
    </source>
</evidence>
<dbReference type="InterPro" id="IPR003593">
    <property type="entry name" value="AAA+_ATPase"/>
</dbReference>
<dbReference type="Pfam" id="PF00005">
    <property type="entry name" value="ABC_tran"/>
    <property type="match status" value="1"/>
</dbReference>
<dbReference type="CDD" id="cd18587">
    <property type="entry name" value="ABC_6TM_LapB_like"/>
    <property type="match status" value="1"/>
</dbReference>
<name>A0A1S7LMN3_MAGMO</name>
<evidence type="ECO:0000256" key="7">
    <source>
        <dbReference type="ARBA" id="ARBA00022989"/>
    </source>
</evidence>
<keyword evidence="7 10" id="KW-1133">Transmembrane helix</keyword>
<dbReference type="GO" id="GO:0005524">
    <property type="term" value="F:ATP binding"/>
    <property type="evidence" value="ECO:0007669"/>
    <property type="project" value="UniProtKB-KW"/>
</dbReference>
<feature type="domain" description="ABC transporter" evidence="11">
    <location>
        <begin position="490"/>
        <end position="725"/>
    </location>
</feature>
<dbReference type="InterPro" id="IPR036640">
    <property type="entry name" value="ABC1_TM_sf"/>
</dbReference>
<dbReference type="GO" id="GO:0006508">
    <property type="term" value="P:proteolysis"/>
    <property type="evidence" value="ECO:0007669"/>
    <property type="project" value="InterPro"/>
</dbReference>
<evidence type="ECO:0000259" key="12">
    <source>
        <dbReference type="PROSITE" id="PS50929"/>
    </source>
</evidence>
<keyword evidence="8 10" id="KW-0472">Membrane</keyword>
<evidence type="ECO:0000259" key="11">
    <source>
        <dbReference type="PROSITE" id="PS50893"/>
    </source>
</evidence>
<comment type="subcellular location">
    <subcellularLocation>
        <location evidence="1">Cell membrane</location>
        <topology evidence="1">Multi-pass membrane protein</topology>
    </subcellularLocation>
</comment>
<dbReference type="InterPro" id="IPR027417">
    <property type="entry name" value="P-loop_NTPase"/>
</dbReference>
<evidence type="ECO:0000259" key="13">
    <source>
        <dbReference type="PROSITE" id="PS50990"/>
    </source>
</evidence>
<dbReference type="InterPro" id="IPR003439">
    <property type="entry name" value="ABC_transporter-like_ATP-bd"/>
</dbReference>
<organism evidence="14">
    <name type="scientific">Magnetococcus massalia (strain MO-1)</name>
    <dbReference type="NCBI Taxonomy" id="451514"/>
    <lineage>
        <taxon>Bacteria</taxon>
        <taxon>Pseudomonadati</taxon>
        <taxon>Pseudomonadota</taxon>
        <taxon>Magnetococcia</taxon>
        <taxon>Magnetococcales</taxon>
        <taxon>Magnetococcaceae</taxon>
        <taxon>Magnetococcus</taxon>
    </lineage>
</organism>
<dbReference type="Pfam" id="PF03412">
    <property type="entry name" value="Peptidase_C39"/>
    <property type="match status" value="1"/>
</dbReference>
<evidence type="ECO:0000256" key="9">
    <source>
        <dbReference type="SAM" id="MobiDB-lite"/>
    </source>
</evidence>
<dbReference type="PANTHER" id="PTHR24221">
    <property type="entry name" value="ATP-BINDING CASSETTE SUB-FAMILY B"/>
    <property type="match status" value="1"/>
</dbReference>
<dbReference type="GO" id="GO:0005886">
    <property type="term" value="C:plasma membrane"/>
    <property type="evidence" value="ECO:0007669"/>
    <property type="project" value="UniProtKB-SubCell"/>
</dbReference>
<evidence type="ECO:0000256" key="5">
    <source>
        <dbReference type="ARBA" id="ARBA00022741"/>
    </source>
</evidence>
<dbReference type="CDD" id="cd03245">
    <property type="entry name" value="ABCC_bacteriocin_exporters"/>
    <property type="match status" value="1"/>
</dbReference>
<keyword evidence="4 10" id="KW-0812">Transmembrane</keyword>
<dbReference type="GO" id="GO:0008233">
    <property type="term" value="F:peptidase activity"/>
    <property type="evidence" value="ECO:0007669"/>
    <property type="project" value="InterPro"/>
</dbReference>
<dbReference type="EMBL" id="LO017727">
    <property type="protein sequence ID" value="CRH08130.1"/>
    <property type="molecule type" value="Genomic_DNA"/>
</dbReference>
<dbReference type="InterPro" id="IPR011527">
    <property type="entry name" value="ABC1_TM_dom"/>
</dbReference>
<gene>
    <name evidence="14" type="ORF">MAGMO_4002</name>
</gene>
<dbReference type="PROSITE" id="PS50990">
    <property type="entry name" value="PEPTIDASE_C39"/>
    <property type="match status" value="1"/>
</dbReference>
<feature type="domain" description="Peptidase C39" evidence="13">
    <location>
        <begin position="22"/>
        <end position="142"/>
    </location>
</feature>
<dbReference type="SMART" id="SM00382">
    <property type="entry name" value="AAA"/>
    <property type="match status" value="1"/>
</dbReference>
<dbReference type="Pfam" id="PF00664">
    <property type="entry name" value="ABC_membrane"/>
    <property type="match status" value="1"/>
</dbReference>
<dbReference type="PROSITE" id="PS50893">
    <property type="entry name" value="ABC_TRANSPORTER_2"/>
    <property type="match status" value="1"/>
</dbReference>
<evidence type="ECO:0000256" key="4">
    <source>
        <dbReference type="ARBA" id="ARBA00022692"/>
    </source>
</evidence>
<evidence type="ECO:0000256" key="2">
    <source>
        <dbReference type="ARBA" id="ARBA00022448"/>
    </source>
</evidence>
<evidence type="ECO:0000256" key="6">
    <source>
        <dbReference type="ARBA" id="ARBA00022840"/>
    </source>
</evidence>
<feature type="domain" description="ABC transmembrane type-1" evidence="12">
    <location>
        <begin position="178"/>
        <end position="456"/>
    </location>
</feature>
<feature type="transmembrane region" description="Helical" evidence="10">
    <location>
        <begin position="212"/>
        <end position="229"/>
    </location>
</feature>
<dbReference type="NCBIfam" id="TIGR03375">
    <property type="entry name" value="type_I_sec_LssB"/>
    <property type="match status" value="1"/>
</dbReference>
<evidence type="ECO:0000256" key="10">
    <source>
        <dbReference type="SAM" id="Phobius"/>
    </source>
</evidence>
<feature type="region of interest" description="Disordered" evidence="9">
    <location>
        <begin position="1"/>
        <end position="21"/>
    </location>
</feature>
<evidence type="ECO:0000256" key="8">
    <source>
        <dbReference type="ARBA" id="ARBA00023136"/>
    </source>
</evidence>
<dbReference type="SUPFAM" id="SSF52540">
    <property type="entry name" value="P-loop containing nucleoside triphosphate hydrolases"/>
    <property type="match status" value="1"/>
</dbReference>
<dbReference type="AlphaFoldDB" id="A0A1S7LMN3"/>
<dbReference type="GO" id="GO:0034040">
    <property type="term" value="F:ATPase-coupled lipid transmembrane transporter activity"/>
    <property type="evidence" value="ECO:0007669"/>
    <property type="project" value="TreeGrafter"/>
</dbReference>
<keyword evidence="5" id="KW-0547">Nucleotide-binding</keyword>
<reference evidence="14" key="1">
    <citation type="submission" date="2015-04" db="EMBL/GenBank/DDBJ databases">
        <authorList>
            <person name="Syromyatnikov M.Y."/>
            <person name="Popov V.N."/>
        </authorList>
    </citation>
    <scope>NUCLEOTIDE SEQUENCE</scope>
    <source>
        <strain evidence="14">MO-1</strain>
    </source>
</reference>
<feature type="transmembrane region" description="Helical" evidence="10">
    <location>
        <begin position="178"/>
        <end position="200"/>
    </location>
</feature>
<dbReference type="GO" id="GO:0140359">
    <property type="term" value="F:ABC-type transporter activity"/>
    <property type="evidence" value="ECO:0007669"/>
    <property type="project" value="InterPro"/>
</dbReference>
<dbReference type="InterPro" id="IPR017750">
    <property type="entry name" value="ATPase_T1SS"/>
</dbReference>
<keyword evidence="6" id="KW-0067">ATP-binding</keyword>
<feature type="transmembrane region" description="Helical" evidence="10">
    <location>
        <begin position="313"/>
        <end position="335"/>
    </location>
</feature>
<evidence type="ECO:0000256" key="1">
    <source>
        <dbReference type="ARBA" id="ARBA00004651"/>
    </source>
</evidence>
<dbReference type="GO" id="GO:0016887">
    <property type="term" value="F:ATP hydrolysis activity"/>
    <property type="evidence" value="ECO:0007669"/>
    <property type="project" value="InterPro"/>
</dbReference>
<keyword evidence="2" id="KW-0813">Transport</keyword>
<dbReference type="PROSITE" id="PS50929">
    <property type="entry name" value="ABC_TM1F"/>
    <property type="match status" value="1"/>
</dbReference>
<dbReference type="Gene3D" id="1.20.1560.10">
    <property type="entry name" value="ABC transporter type 1, transmembrane domain"/>
    <property type="match status" value="1"/>
</dbReference>
<dbReference type="InterPro" id="IPR039421">
    <property type="entry name" value="Type_1_exporter"/>
</dbReference>
<accession>A0A1S7LMN3</accession>